<dbReference type="InterPro" id="IPR011150">
    <property type="entry name" value="Cutinase_monf"/>
</dbReference>
<dbReference type="InterPro" id="IPR029058">
    <property type="entry name" value="AB_hydrolase_fold"/>
</dbReference>
<gene>
    <name evidence="15" type="ORF">K458DRAFT_316542</name>
</gene>
<evidence type="ECO:0000256" key="7">
    <source>
        <dbReference type="ARBA" id="ARBA00022801"/>
    </source>
</evidence>
<dbReference type="GO" id="GO:0005576">
    <property type="term" value="C:extracellular region"/>
    <property type="evidence" value="ECO:0007669"/>
    <property type="project" value="UniProtKB-SubCell"/>
</dbReference>
<name>A0A6G1IKA8_9PLEO</name>
<evidence type="ECO:0000256" key="3">
    <source>
        <dbReference type="ARBA" id="ARBA00013095"/>
    </source>
</evidence>
<dbReference type="Pfam" id="PF01083">
    <property type="entry name" value="Cutinase"/>
    <property type="match status" value="1"/>
</dbReference>
<evidence type="ECO:0000256" key="14">
    <source>
        <dbReference type="RuleBase" id="RU361263"/>
    </source>
</evidence>
<evidence type="ECO:0000256" key="8">
    <source>
        <dbReference type="ARBA" id="ARBA00023157"/>
    </source>
</evidence>
<evidence type="ECO:0000256" key="11">
    <source>
        <dbReference type="ARBA" id="ARBA00074522"/>
    </source>
</evidence>
<evidence type="ECO:0000256" key="12">
    <source>
        <dbReference type="PIRSR" id="PIRSR611150-1"/>
    </source>
</evidence>
<feature type="signal peptide" evidence="14">
    <location>
        <begin position="1"/>
        <end position="17"/>
    </location>
</feature>
<dbReference type="OrthoDB" id="3225429at2759"/>
<accession>A0A6G1IKA8</accession>
<dbReference type="Proteomes" id="UP000799291">
    <property type="component" value="Unassembled WGS sequence"/>
</dbReference>
<keyword evidence="4 14" id="KW-0719">Serine esterase</keyword>
<protein>
    <recommendedName>
        <fullName evidence="11 14">Cutinase</fullName>
        <ecNumber evidence="3 14">3.1.1.74</ecNumber>
    </recommendedName>
</protein>
<keyword evidence="8 13" id="KW-1015">Disulfide bond</keyword>
<evidence type="ECO:0000313" key="15">
    <source>
        <dbReference type="EMBL" id="KAF2678677.1"/>
    </source>
</evidence>
<dbReference type="EC" id="3.1.1.74" evidence="3 14"/>
<dbReference type="PANTHER" id="PTHR48250">
    <property type="entry name" value="CUTINASE 2-RELATED"/>
    <property type="match status" value="1"/>
</dbReference>
<feature type="active site" evidence="12">
    <location>
        <position position="180"/>
    </location>
</feature>
<dbReference type="FunFam" id="3.40.50.1820:FF:000235">
    <property type="entry name" value="Cutinase 1"/>
    <property type="match status" value="1"/>
</dbReference>
<comment type="similarity">
    <text evidence="2 14">Belongs to the cutinase family.</text>
</comment>
<evidence type="ECO:0000256" key="6">
    <source>
        <dbReference type="ARBA" id="ARBA00022729"/>
    </source>
</evidence>
<dbReference type="Gene3D" id="3.40.50.1820">
    <property type="entry name" value="alpha/beta hydrolase"/>
    <property type="match status" value="1"/>
</dbReference>
<feature type="active site" description="Proton donor/acceptor" evidence="12">
    <location>
        <position position="193"/>
    </location>
</feature>
<dbReference type="InterPro" id="IPR043579">
    <property type="entry name" value="CUTINASE_2"/>
</dbReference>
<dbReference type="SMART" id="SM01110">
    <property type="entry name" value="Cutinase"/>
    <property type="match status" value="1"/>
</dbReference>
<keyword evidence="5 14" id="KW-0964">Secreted</keyword>
<evidence type="ECO:0000256" key="4">
    <source>
        <dbReference type="ARBA" id="ARBA00022487"/>
    </source>
</evidence>
<keyword evidence="7 14" id="KW-0378">Hydrolase</keyword>
<feature type="chain" id="PRO_5026378839" description="Cutinase" evidence="14">
    <location>
        <begin position="18"/>
        <end position="250"/>
    </location>
</feature>
<dbReference type="PROSITE" id="PS00931">
    <property type="entry name" value="CUTINASE_2"/>
    <property type="match status" value="1"/>
</dbReference>
<proteinExistence type="inferred from homology"/>
<evidence type="ECO:0000256" key="9">
    <source>
        <dbReference type="ARBA" id="ARBA00034045"/>
    </source>
</evidence>
<dbReference type="GO" id="GO:0050525">
    <property type="term" value="F:cutinase activity"/>
    <property type="evidence" value="ECO:0007669"/>
    <property type="project" value="UniProtKB-UniRule"/>
</dbReference>
<comment type="subcellular location">
    <subcellularLocation>
        <location evidence="1 14">Secreted</location>
    </subcellularLocation>
</comment>
<evidence type="ECO:0000256" key="10">
    <source>
        <dbReference type="ARBA" id="ARBA00057514"/>
    </source>
</evidence>
<dbReference type="SUPFAM" id="SSF53474">
    <property type="entry name" value="alpha/beta-Hydrolases"/>
    <property type="match status" value="1"/>
</dbReference>
<evidence type="ECO:0000256" key="5">
    <source>
        <dbReference type="ARBA" id="ARBA00022525"/>
    </source>
</evidence>
<organism evidence="15 16">
    <name type="scientific">Lentithecium fluviatile CBS 122367</name>
    <dbReference type="NCBI Taxonomy" id="1168545"/>
    <lineage>
        <taxon>Eukaryota</taxon>
        <taxon>Fungi</taxon>
        <taxon>Dikarya</taxon>
        <taxon>Ascomycota</taxon>
        <taxon>Pezizomycotina</taxon>
        <taxon>Dothideomycetes</taxon>
        <taxon>Pleosporomycetidae</taxon>
        <taxon>Pleosporales</taxon>
        <taxon>Massarineae</taxon>
        <taxon>Lentitheciaceae</taxon>
        <taxon>Lentithecium</taxon>
    </lineage>
</organism>
<keyword evidence="16" id="KW-1185">Reference proteome</keyword>
<evidence type="ECO:0000256" key="2">
    <source>
        <dbReference type="ARBA" id="ARBA00007534"/>
    </source>
</evidence>
<dbReference type="AlphaFoldDB" id="A0A6G1IKA8"/>
<feature type="disulfide bond" evidence="13">
    <location>
        <begin position="176"/>
        <end position="183"/>
    </location>
</feature>
<keyword evidence="6 14" id="KW-0732">Signal</keyword>
<reference evidence="15" key="1">
    <citation type="journal article" date="2020" name="Stud. Mycol.">
        <title>101 Dothideomycetes genomes: a test case for predicting lifestyles and emergence of pathogens.</title>
        <authorList>
            <person name="Haridas S."/>
            <person name="Albert R."/>
            <person name="Binder M."/>
            <person name="Bloem J."/>
            <person name="Labutti K."/>
            <person name="Salamov A."/>
            <person name="Andreopoulos B."/>
            <person name="Baker S."/>
            <person name="Barry K."/>
            <person name="Bills G."/>
            <person name="Bluhm B."/>
            <person name="Cannon C."/>
            <person name="Castanera R."/>
            <person name="Culley D."/>
            <person name="Daum C."/>
            <person name="Ezra D."/>
            <person name="Gonzalez J."/>
            <person name="Henrissat B."/>
            <person name="Kuo A."/>
            <person name="Liang C."/>
            <person name="Lipzen A."/>
            <person name="Lutzoni F."/>
            <person name="Magnuson J."/>
            <person name="Mondo S."/>
            <person name="Nolan M."/>
            <person name="Ohm R."/>
            <person name="Pangilinan J."/>
            <person name="Park H.-J."/>
            <person name="Ramirez L."/>
            <person name="Alfaro M."/>
            <person name="Sun H."/>
            <person name="Tritt A."/>
            <person name="Yoshinaga Y."/>
            <person name="Zwiers L.-H."/>
            <person name="Turgeon B."/>
            <person name="Goodwin S."/>
            <person name="Spatafora J."/>
            <person name="Crous P."/>
            <person name="Grigoriev I."/>
        </authorList>
    </citation>
    <scope>NUCLEOTIDE SEQUENCE</scope>
    <source>
        <strain evidence="15">CBS 122367</strain>
    </source>
</reference>
<dbReference type="EMBL" id="MU005610">
    <property type="protein sequence ID" value="KAF2678677.1"/>
    <property type="molecule type" value="Genomic_DNA"/>
</dbReference>
<dbReference type="PROSITE" id="PS00155">
    <property type="entry name" value="CUTINASE_1"/>
    <property type="match status" value="1"/>
</dbReference>
<feature type="active site" description="Nucleophile" evidence="12">
    <location>
        <position position="125"/>
    </location>
</feature>
<sequence length="250" mass="26022">MYTKALITLALASLVATTPISKRQTRTTSKEFSQGGCRDVLFAWARGSTEAGNMGTIVGPPTSDAIKAQFGAQNVATEGIDYAAALAPNALPGGTDAQSAQLMQDTITAMASQCPDSTIVVGGYSQGAAVVHRAVESLPAATMDRIAGVVTYGDTQKQQDNNQIPGFDAAKTKIICAQGDLVCVGTLTILPPHLSYGANAQEGADFLNQMIVQAQGAATARKVKREWEMVERAAASLGGKVRKMGVEMVA</sequence>
<comment type="function">
    <text evidence="10">Catalyzes the hydrolysis of complex carboxylic polyesters found in the cell wall of plants. Degrades cutin, a macromolecule that forms the structure of the plant cuticle. Allows pathogenic fungi to penetrate through the cuticular barrier into the host plant during the initial stage of fungal infection.</text>
</comment>
<evidence type="ECO:0000313" key="16">
    <source>
        <dbReference type="Proteomes" id="UP000799291"/>
    </source>
</evidence>
<dbReference type="PANTHER" id="PTHR48250:SF3">
    <property type="entry name" value="CUTINASE 1-RELATED"/>
    <property type="match status" value="1"/>
</dbReference>
<evidence type="ECO:0000256" key="13">
    <source>
        <dbReference type="PIRSR" id="PIRSR611150-2"/>
    </source>
</evidence>
<dbReference type="InterPro" id="IPR000675">
    <property type="entry name" value="Cutinase/axe"/>
</dbReference>
<comment type="catalytic activity">
    <reaction evidence="9 14">
        <text>cutin + H2O = cutin monomers.</text>
        <dbReference type="EC" id="3.1.1.74"/>
    </reaction>
</comment>
<dbReference type="PRINTS" id="PR00129">
    <property type="entry name" value="CUTINASE"/>
</dbReference>
<dbReference type="InterPro" id="IPR043580">
    <property type="entry name" value="CUTINASE_1"/>
</dbReference>
<dbReference type="GO" id="GO:0016052">
    <property type="term" value="P:carbohydrate catabolic process"/>
    <property type="evidence" value="ECO:0007669"/>
    <property type="project" value="TreeGrafter"/>
</dbReference>
<feature type="disulfide bond" evidence="13">
    <location>
        <begin position="37"/>
        <end position="114"/>
    </location>
</feature>
<evidence type="ECO:0000256" key="1">
    <source>
        <dbReference type="ARBA" id="ARBA00004613"/>
    </source>
</evidence>